<dbReference type="EMBL" id="WXEW01000018">
    <property type="protein sequence ID" value="NAS27466.1"/>
    <property type="molecule type" value="Genomic_DNA"/>
</dbReference>
<dbReference type="GO" id="GO:0005524">
    <property type="term" value="F:ATP binding"/>
    <property type="evidence" value="ECO:0007669"/>
    <property type="project" value="UniProtKB-KW"/>
</dbReference>
<dbReference type="Gene3D" id="3.30.565.10">
    <property type="entry name" value="Histidine kinase-like ATPase, C-terminal domain"/>
    <property type="match status" value="1"/>
</dbReference>
<proteinExistence type="predicted"/>
<keyword evidence="4" id="KW-0547">Nucleotide-binding</keyword>
<feature type="compositionally biased region" description="Low complexity" evidence="2">
    <location>
        <begin position="1"/>
        <end position="22"/>
    </location>
</feature>
<dbReference type="InterPro" id="IPR050267">
    <property type="entry name" value="Anti-sigma-factor_SerPK"/>
</dbReference>
<keyword evidence="1" id="KW-0723">Serine/threonine-protein kinase</keyword>
<dbReference type="InterPro" id="IPR036890">
    <property type="entry name" value="HATPase_C_sf"/>
</dbReference>
<dbReference type="CDD" id="cd16936">
    <property type="entry name" value="HATPase_RsbW-like"/>
    <property type="match status" value="1"/>
</dbReference>
<name>A0A7C9J8L9_9ACTN</name>
<dbReference type="Pfam" id="PF13581">
    <property type="entry name" value="HATPase_c_2"/>
    <property type="match status" value="1"/>
</dbReference>
<keyword evidence="4" id="KW-0067">ATP-binding</keyword>
<keyword evidence="5" id="KW-1185">Reference proteome</keyword>
<dbReference type="PANTHER" id="PTHR35526">
    <property type="entry name" value="ANTI-SIGMA-F FACTOR RSBW-RELATED"/>
    <property type="match status" value="1"/>
</dbReference>
<evidence type="ECO:0000313" key="4">
    <source>
        <dbReference type="EMBL" id="NAS27466.1"/>
    </source>
</evidence>
<sequence>MAAPATSPNTAAVPNAAVPGGSTLSTQRFPGQAEHVSAARRWALERLPADCPRRADVELVLSELVTNAVLHSASGAPGGLVEVRIEVEADAVALTVVDQGATLTPALRGPGEYGRGLAIVTDLADAYEVTGSATSRCTWCRLDWSPVPAQTRSEY</sequence>
<dbReference type="GO" id="GO:0004674">
    <property type="term" value="F:protein serine/threonine kinase activity"/>
    <property type="evidence" value="ECO:0007669"/>
    <property type="project" value="UniProtKB-KW"/>
</dbReference>
<dbReference type="AlphaFoldDB" id="A0A7C9J8L9"/>
<dbReference type="InterPro" id="IPR003594">
    <property type="entry name" value="HATPase_dom"/>
</dbReference>
<keyword evidence="1" id="KW-0808">Transferase</keyword>
<evidence type="ECO:0000256" key="2">
    <source>
        <dbReference type="SAM" id="MobiDB-lite"/>
    </source>
</evidence>
<dbReference type="RefSeq" id="WP_161484392.1">
    <property type="nucleotide sequence ID" value="NZ_WXEW01000018.1"/>
</dbReference>
<comment type="caution">
    <text evidence="4">The sequence shown here is derived from an EMBL/GenBank/DDBJ whole genome shotgun (WGS) entry which is preliminary data.</text>
</comment>
<feature type="domain" description="Histidine kinase/HSP90-like ATPase" evidence="3">
    <location>
        <begin position="30"/>
        <end position="139"/>
    </location>
</feature>
<protein>
    <submittedName>
        <fullName evidence="4">ATP-binding protein</fullName>
    </submittedName>
</protein>
<dbReference type="SUPFAM" id="SSF55874">
    <property type="entry name" value="ATPase domain of HSP90 chaperone/DNA topoisomerase II/histidine kinase"/>
    <property type="match status" value="1"/>
</dbReference>
<reference evidence="4 5" key="1">
    <citation type="submission" date="2020-01" db="EMBL/GenBank/DDBJ databases">
        <title>Herbidospora sp. NEAU-GS84 nov., a novel actinomycete isolated from soil.</title>
        <authorList>
            <person name="Han L."/>
        </authorList>
    </citation>
    <scope>NUCLEOTIDE SEQUENCE [LARGE SCALE GENOMIC DNA]</scope>
    <source>
        <strain evidence="4 5">NEAU-GS84</strain>
    </source>
</reference>
<evidence type="ECO:0000256" key="1">
    <source>
        <dbReference type="ARBA" id="ARBA00022527"/>
    </source>
</evidence>
<feature type="region of interest" description="Disordered" evidence="2">
    <location>
        <begin position="1"/>
        <end position="31"/>
    </location>
</feature>
<gene>
    <name evidence="4" type="ORF">GT755_38095</name>
</gene>
<evidence type="ECO:0000259" key="3">
    <source>
        <dbReference type="Pfam" id="PF13581"/>
    </source>
</evidence>
<evidence type="ECO:0000313" key="5">
    <source>
        <dbReference type="Proteomes" id="UP000479526"/>
    </source>
</evidence>
<dbReference type="Proteomes" id="UP000479526">
    <property type="component" value="Unassembled WGS sequence"/>
</dbReference>
<keyword evidence="1" id="KW-0418">Kinase</keyword>
<dbReference type="PANTHER" id="PTHR35526:SF3">
    <property type="entry name" value="ANTI-SIGMA-F FACTOR RSBW"/>
    <property type="match status" value="1"/>
</dbReference>
<accession>A0A7C9J8L9</accession>
<organism evidence="4 5">
    <name type="scientific">Herbidospora solisilvae</name>
    <dbReference type="NCBI Taxonomy" id="2696284"/>
    <lineage>
        <taxon>Bacteria</taxon>
        <taxon>Bacillati</taxon>
        <taxon>Actinomycetota</taxon>
        <taxon>Actinomycetes</taxon>
        <taxon>Streptosporangiales</taxon>
        <taxon>Streptosporangiaceae</taxon>
        <taxon>Herbidospora</taxon>
    </lineage>
</organism>